<protein>
    <submittedName>
        <fullName evidence="2">DUF2269 domain-containing protein</fullName>
    </submittedName>
</protein>
<dbReference type="RefSeq" id="WP_280941904.1">
    <property type="nucleotide sequence ID" value="NZ_JARYGX010000013.1"/>
</dbReference>
<keyword evidence="3" id="KW-1185">Reference proteome</keyword>
<evidence type="ECO:0000313" key="3">
    <source>
        <dbReference type="Proteomes" id="UP001160550"/>
    </source>
</evidence>
<feature type="transmembrane region" description="Helical" evidence="1">
    <location>
        <begin position="81"/>
        <end position="102"/>
    </location>
</feature>
<comment type="caution">
    <text evidence="2">The sequence shown here is derived from an EMBL/GenBank/DDBJ whole genome shotgun (WGS) entry which is preliminary data.</text>
</comment>
<proteinExistence type="predicted"/>
<dbReference type="EMBL" id="JARYGX010000013">
    <property type="protein sequence ID" value="MDH7452708.1"/>
    <property type="molecule type" value="Genomic_DNA"/>
</dbReference>
<evidence type="ECO:0000256" key="1">
    <source>
        <dbReference type="SAM" id="Phobius"/>
    </source>
</evidence>
<feature type="transmembrane region" description="Helical" evidence="1">
    <location>
        <begin position="43"/>
        <end position="61"/>
    </location>
</feature>
<dbReference type="InterPro" id="IPR018729">
    <property type="entry name" value="DUF2269_transmembrane"/>
</dbReference>
<evidence type="ECO:0000313" key="2">
    <source>
        <dbReference type="EMBL" id="MDH7452708.1"/>
    </source>
</evidence>
<feature type="transmembrane region" description="Helical" evidence="1">
    <location>
        <begin position="128"/>
        <end position="150"/>
    </location>
</feature>
<organism evidence="2 3">
    <name type="scientific">Luteimonas composti</name>
    <dbReference type="NCBI Taxonomy" id="398257"/>
    <lineage>
        <taxon>Bacteria</taxon>
        <taxon>Pseudomonadati</taxon>
        <taxon>Pseudomonadota</taxon>
        <taxon>Gammaproteobacteria</taxon>
        <taxon>Lysobacterales</taxon>
        <taxon>Lysobacteraceae</taxon>
        <taxon>Luteimonas</taxon>
    </lineage>
</organism>
<name>A0ABT6MQ32_9GAMM</name>
<sequence length="158" mass="17646">MDLILVKYLHVLSSTLLFGTGIGTAFYLFFVSWTRDARVVAPVARLVVAADWIFTATTIVFQPLSGFYLAHRMGLHWTTPWIFWSTVLFVIAALCWLPVVWLQIRLRDIAVDAAQDGRELPPAYASHLGAWAALGVPALVSFLAIFYMMVSRQVPFAG</sequence>
<dbReference type="Proteomes" id="UP001160550">
    <property type="component" value="Unassembled WGS sequence"/>
</dbReference>
<feature type="transmembrane region" description="Helical" evidence="1">
    <location>
        <begin position="12"/>
        <end position="31"/>
    </location>
</feature>
<reference evidence="2" key="1">
    <citation type="journal article" date="2007" name="Int. J. Syst. Evol. Microbiol.">
        <title>Luteimonas composti sp. nov., a moderately thermophilic bacterium isolated from food waste.</title>
        <authorList>
            <person name="Young C.C."/>
            <person name="Kampfer P."/>
            <person name="Chen W.M."/>
            <person name="Yen W.S."/>
            <person name="Arun A.B."/>
            <person name="Lai W.A."/>
            <person name="Shen F.T."/>
            <person name="Rekha P.D."/>
            <person name="Lin K.Y."/>
            <person name="Chou J.H."/>
        </authorList>
    </citation>
    <scope>NUCLEOTIDE SEQUENCE</scope>
    <source>
        <strain evidence="2">CC-YY355</strain>
    </source>
</reference>
<keyword evidence="1" id="KW-0472">Membrane</keyword>
<dbReference type="Pfam" id="PF10027">
    <property type="entry name" value="DUF2269"/>
    <property type="match status" value="1"/>
</dbReference>
<keyword evidence="1" id="KW-1133">Transmembrane helix</keyword>
<gene>
    <name evidence="2" type="ORF">QF205_06375</name>
</gene>
<accession>A0ABT6MQ32</accession>
<keyword evidence="1" id="KW-0812">Transmembrane</keyword>
<reference evidence="2" key="2">
    <citation type="submission" date="2023-04" db="EMBL/GenBank/DDBJ databases">
        <authorList>
            <person name="Sun J.-Q."/>
        </authorList>
    </citation>
    <scope>NUCLEOTIDE SEQUENCE</scope>
    <source>
        <strain evidence="2">CC-YY355</strain>
    </source>
</reference>